<feature type="region of interest" description="Disordered" evidence="1">
    <location>
        <begin position="86"/>
        <end position="127"/>
    </location>
</feature>
<keyword evidence="3" id="KW-1185">Reference proteome</keyword>
<dbReference type="AlphaFoldDB" id="A0AAV3YUP6"/>
<evidence type="ECO:0000313" key="2">
    <source>
        <dbReference type="EMBL" id="GFN85758.1"/>
    </source>
</evidence>
<comment type="caution">
    <text evidence="2">The sequence shown here is derived from an EMBL/GenBank/DDBJ whole genome shotgun (WGS) entry which is preliminary data.</text>
</comment>
<gene>
    <name evidence="2" type="ORF">PoB_001226400</name>
</gene>
<feature type="compositionally biased region" description="Low complexity" evidence="1">
    <location>
        <begin position="92"/>
        <end position="102"/>
    </location>
</feature>
<accession>A0AAV3YUP6</accession>
<sequence length="127" mass="14028">MAQRKKQSAMEGQESQLVSGEAGKTLNATDALVREDITTEKISPPPTFMPKSSRRLSRQTCGGKNIHTGTDKIIVIAYLPGAGMHIRTQERPQLPQTQPLKQTENRRHQPVLLHNSQSNRGTPAHAL</sequence>
<protein>
    <recommendedName>
        <fullName evidence="4">Transformer</fullName>
    </recommendedName>
</protein>
<dbReference type="Proteomes" id="UP000735302">
    <property type="component" value="Unassembled WGS sequence"/>
</dbReference>
<evidence type="ECO:0008006" key="4">
    <source>
        <dbReference type="Google" id="ProtNLM"/>
    </source>
</evidence>
<evidence type="ECO:0000313" key="3">
    <source>
        <dbReference type="Proteomes" id="UP000735302"/>
    </source>
</evidence>
<name>A0AAV3YUP6_9GAST</name>
<feature type="region of interest" description="Disordered" evidence="1">
    <location>
        <begin position="1"/>
        <end position="23"/>
    </location>
</feature>
<proteinExistence type="predicted"/>
<dbReference type="EMBL" id="BLXT01001455">
    <property type="protein sequence ID" value="GFN85758.1"/>
    <property type="molecule type" value="Genomic_DNA"/>
</dbReference>
<evidence type="ECO:0000256" key="1">
    <source>
        <dbReference type="SAM" id="MobiDB-lite"/>
    </source>
</evidence>
<organism evidence="2 3">
    <name type="scientific">Plakobranchus ocellatus</name>
    <dbReference type="NCBI Taxonomy" id="259542"/>
    <lineage>
        <taxon>Eukaryota</taxon>
        <taxon>Metazoa</taxon>
        <taxon>Spiralia</taxon>
        <taxon>Lophotrochozoa</taxon>
        <taxon>Mollusca</taxon>
        <taxon>Gastropoda</taxon>
        <taxon>Heterobranchia</taxon>
        <taxon>Euthyneura</taxon>
        <taxon>Panpulmonata</taxon>
        <taxon>Sacoglossa</taxon>
        <taxon>Placobranchoidea</taxon>
        <taxon>Plakobranchidae</taxon>
        <taxon>Plakobranchus</taxon>
    </lineage>
</organism>
<reference evidence="2 3" key="1">
    <citation type="journal article" date="2021" name="Elife">
        <title>Chloroplast acquisition without the gene transfer in kleptoplastic sea slugs, Plakobranchus ocellatus.</title>
        <authorList>
            <person name="Maeda T."/>
            <person name="Takahashi S."/>
            <person name="Yoshida T."/>
            <person name="Shimamura S."/>
            <person name="Takaki Y."/>
            <person name="Nagai Y."/>
            <person name="Toyoda A."/>
            <person name="Suzuki Y."/>
            <person name="Arimoto A."/>
            <person name="Ishii H."/>
            <person name="Satoh N."/>
            <person name="Nishiyama T."/>
            <person name="Hasebe M."/>
            <person name="Maruyama T."/>
            <person name="Minagawa J."/>
            <person name="Obokata J."/>
            <person name="Shigenobu S."/>
        </authorList>
    </citation>
    <scope>NUCLEOTIDE SEQUENCE [LARGE SCALE GENOMIC DNA]</scope>
</reference>
<feature type="region of interest" description="Disordered" evidence="1">
    <location>
        <begin position="35"/>
        <end position="65"/>
    </location>
</feature>